<comment type="caution">
    <text evidence="2">The sequence shown here is derived from an EMBL/GenBank/DDBJ whole genome shotgun (WGS) entry which is preliminary data.</text>
</comment>
<feature type="region of interest" description="Disordered" evidence="1">
    <location>
        <begin position="114"/>
        <end position="133"/>
    </location>
</feature>
<sequence length="210" mass="21394">MRTVEGGAGVRRLRQAGDHDRPRGADLDVVAPLLVEEHGVLGEGGVEVDDGRERLVDDVDQLEGVLGDVLVAGDDGDDGLADVTDLLDRERAAVADLLAREVPQVALRADPLEELGAGGDGEDAVEGGGAAGVDRDDPCVRVRAAQDGERRLAREVDVVDVPSGAADEPCAVAGRDACADVGGALGLGSHDRTSVPCAASAASTALRIPT</sequence>
<name>A0ABN1H7G8_9ACTN</name>
<feature type="region of interest" description="Disordered" evidence="1">
    <location>
        <begin position="1"/>
        <end position="24"/>
    </location>
</feature>
<organism evidence="2 3">
    <name type="scientific">Sporichthya brevicatena</name>
    <dbReference type="NCBI Taxonomy" id="171442"/>
    <lineage>
        <taxon>Bacteria</taxon>
        <taxon>Bacillati</taxon>
        <taxon>Actinomycetota</taxon>
        <taxon>Actinomycetes</taxon>
        <taxon>Sporichthyales</taxon>
        <taxon>Sporichthyaceae</taxon>
        <taxon>Sporichthya</taxon>
    </lineage>
</organism>
<gene>
    <name evidence="2" type="ORF">GCM10009547_39330</name>
</gene>
<dbReference type="Proteomes" id="UP001500957">
    <property type="component" value="Unassembled WGS sequence"/>
</dbReference>
<accession>A0ABN1H7G8</accession>
<reference evidence="3" key="1">
    <citation type="journal article" date="2019" name="Int. J. Syst. Evol. Microbiol.">
        <title>The Global Catalogue of Microorganisms (GCM) 10K type strain sequencing project: providing services to taxonomists for standard genome sequencing and annotation.</title>
        <authorList>
            <consortium name="The Broad Institute Genomics Platform"/>
            <consortium name="The Broad Institute Genome Sequencing Center for Infectious Disease"/>
            <person name="Wu L."/>
            <person name="Ma J."/>
        </authorList>
    </citation>
    <scope>NUCLEOTIDE SEQUENCE [LARGE SCALE GENOMIC DNA]</scope>
    <source>
        <strain evidence="3">JCM 10671</strain>
    </source>
</reference>
<feature type="compositionally biased region" description="Basic and acidic residues" evidence="1">
    <location>
        <begin position="15"/>
        <end position="24"/>
    </location>
</feature>
<evidence type="ECO:0000256" key="1">
    <source>
        <dbReference type="SAM" id="MobiDB-lite"/>
    </source>
</evidence>
<evidence type="ECO:0000313" key="2">
    <source>
        <dbReference type="EMBL" id="GAA0631625.1"/>
    </source>
</evidence>
<protein>
    <submittedName>
        <fullName evidence="2">Uncharacterized protein</fullName>
    </submittedName>
</protein>
<keyword evidence="3" id="KW-1185">Reference proteome</keyword>
<dbReference type="EMBL" id="BAAAHE010000042">
    <property type="protein sequence ID" value="GAA0631625.1"/>
    <property type="molecule type" value="Genomic_DNA"/>
</dbReference>
<evidence type="ECO:0000313" key="3">
    <source>
        <dbReference type="Proteomes" id="UP001500957"/>
    </source>
</evidence>
<proteinExistence type="predicted"/>